<keyword evidence="2" id="KW-0813">Transport</keyword>
<keyword evidence="5 6" id="KW-0472">Membrane</keyword>
<keyword evidence="3 6" id="KW-0812">Transmembrane</keyword>
<organism evidence="7 8">
    <name type="scientific">Epichloe bromicola</name>
    <dbReference type="NCBI Taxonomy" id="79588"/>
    <lineage>
        <taxon>Eukaryota</taxon>
        <taxon>Fungi</taxon>
        <taxon>Dikarya</taxon>
        <taxon>Ascomycota</taxon>
        <taxon>Pezizomycotina</taxon>
        <taxon>Sordariomycetes</taxon>
        <taxon>Hypocreomycetidae</taxon>
        <taxon>Hypocreales</taxon>
        <taxon>Clavicipitaceae</taxon>
        <taxon>Epichloe</taxon>
    </lineage>
</organism>
<feature type="transmembrane region" description="Helical" evidence="6">
    <location>
        <begin position="138"/>
        <end position="154"/>
    </location>
</feature>
<dbReference type="InterPro" id="IPR011701">
    <property type="entry name" value="MFS"/>
</dbReference>
<dbReference type="PANTHER" id="PTHR23504:SF6">
    <property type="entry name" value="MULTIDRUG TRANSPORTER, PUTATIVE (AFU_ORTHOLOGUE AFUA_4G08740)-RELATED"/>
    <property type="match status" value="1"/>
</dbReference>
<protein>
    <recommendedName>
        <fullName evidence="9">Major facilitator superfamily transporter</fullName>
    </recommendedName>
</protein>
<feature type="transmembrane region" description="Helical" evidence="6">
    <location>
        <begin position="217"/>
        <end position="238"/>
    </location>
</feature>
<keyword evidence="8" id="KW-1185">Reference proteome</keyword>
<sequence>MASSPAAGGTANQNVDTAMQVVTDAPRPASWASMPQKRQLALIVAARFCETVTSGSLQSYIIFQLQSFTLPDGSAPSTATVALQLSVLRACVATPELVTSTLWGALADHPRVGRKLVIVASLVVQGIGSLALGFTRGFAGAVLCQLLVGLASSNKAATRSMIREISGDRFESRAVLLLPSAFNVGSVVGPVLGGFLAEGAVSGTGGIQPWFPAWPFALPNMVNGIMLVGCAVLMAFHLRETLPDAGARSGRRVHVSMVPGWARRLHRRYFRQQPPRYELLADQEHELDELDGRDDGGERQTDDGKQRHVGLWTRRLGLTLAARALLVMHVFTYPSLLLVFVSTPRYQPVDGDAGSGVVQRATSPATATNGSAPSVHVPPGYHPHAPFTFTGGLAFRPHDIAMVLAIRGVVGLLLQLLFFPYLRDVFGTLRLYRYALVVFPLTYLATPYLATVPSSTPPPLPAAGVSLWAIMSAILVLQSTARSLALPAGAMLLNAACPDRSVLSTVNGIGESVSAAARAIGQLLVTGWLYGKGLEAGIVGAAWWAMAGVAVAATVAAACVPAGSGGVLT</sequence>
<evidence type="ECO:0000256" key="6">
    <source>
        <dbReference type="SAM" id="Phobius"/>
    </source>
</evidence>
<dbReference type="Proteomes" id="UP001562357">
    <property type="component" value="Unassembled WGS sequence"/>
</dbReference>
<name>A0ABQ0CU01_9HYPO</name>
<dbReference type="SUPFAM" id="SSF103473">
    <property type="entry name" value="MFS general substrate transporter"/>
    <property type="match status" value="1"/>
</dbReference>
<evidence type="ECO:0000256" key="4">
    <source>
        <dbReference type="ARBA" id="ARBA00022989"/>
    </source>
</evidence>
<evidence type="ECO:0000256" key="1">
    <source>
        <dbReference type="ARBA" id="ARBA00004141"/>
    </source>
</evidence>
<feature type="transmembrane region" description="Helical" evidence="6">
    <location>
        <begin position="175"/>
        <end position="197"/>
    </location>
</feature>
<dbReference type="InterPro" id="IPR036259">
    <property type="entry name" value="MFS_trans_sf"/>
</dbReference>
<keyword evidence="4 6" id="KW-1133">Transmembrane helix</keyword>
<evidence type="ECO:0000313" key="7">
    <source>
        <dbReference type="EMBL" id="GAB0136925.1"/>
    </source>
</evidence>
<proteinExistence type="predicted"/>
<gene>
    <name evidence="7" type="primary">g5210</name>
    <name evidence="7" type="ORF">EsDP_00005210</name>
</gene>
<evidence type="ECO:0000313" key="8">
    <source>
        <dbReference type="Proteomes" id="UP001562357"/>
    </source>
</evidence>
<comment type="subcellular location">
    <subcellularLocation>
        <location evidence="1">Membrane</location>
        <topology evidence="1">Multi-pass membrane protein</topology>
    </subcellularLocation>
</comment>
<comment type="caution">
    <text evidence="7">The sequence shown here is derived from an EMBL/GenBank/DDBJ whole genome shotgun (WGS) entry which is preliminary data.</text>
</comment>
<evidence type="ECO:0000256" key="5">
    <source>
        <dbReference type="ARBA" id="ARBA00023136"/>
    </source>
</evidence>
<evidence type="ECO:0000256" key="3">
    <source>
        <dbReference type="ARBA" id="ARBA00022692"/>
    </source>
</evidence>
<dbReference type="Pfam" id="PF07690">
    <property type="entry name" value="MFS_1"/>
    <property type="match status" value="1"/>
</dbReference>
<reference evidence="8" key="1">
    <citation type="submission" date="2024-06" db="EMBL/GenBank/DDBJ databases">
        <title>Draft Genome Sequences of Epichloe bromicola Strains Isolated from Elymus ciliaris.</title>
        <authorList>
            <consortium name="Epichloe bromicola genome sequencing consortium"/>
            <person name="Miura A."/>
            <person name="Imano S."/>
            <person name="Ashida A."/>
            <person name="Sato I."/>
            <person name="Chiba S."/>
            <person name="Tanaka A."/>
            <person name="Camagna M."/>
            <person name="Takemoto D."/>
        </authorList>
    </citation>
    <scope>NUCLEOTIDE SEQUENCE [LARGE SCALE GENOMIC DNA]</scope>
    <source>
        <strain evidence="8">DP</strain>
    </source>
</reference>
<dbReference type="PANTHER" id="PTHR23504">
    <property type="entry name" value="MAJOR FACILITATOR SUPERFAMILY DOMAIN-CONTAINING PROTEIN 10"/>
    <property type="match status" value="1"/>
</dbReference>
<evidence type="ECO:0008006" key="9">
    <source>
        <dbReference type="Google" id="ProtNLM"/>
    </source>
</evidence>
<evidence type="ECO:0000256" key="2">
    <source>
        <dbReference type="ARBA" id="ARBA00022448"/>
    </source>
</evidence>
<feature type="transmembrane region" description="Helical" evidence="6">
    <location>
        <begin position="400"/>
        <end position="419"/>
    </location>
</feature>
<dbReference type="EMBL" id="BAAFGZ010000232">
    <property type="protein sequence ID" value="GAB0136925.1"/>
    <property type="molecule type" value="Genomic_DNA"/>
</dbReference>
<feature type="transmembrane region" description="Helical" evidence="6">
    <location>
        <begin position="431"/>
        <end position="450"/>
    </location>
</feature>
<accession>A0ABQ0CU01</accession>
<dbReference type="Gene3D" id="1.20.1250.20">
    <property type="entry name" value="MFS general substrate transporter like domains"/>
    <property type="match status" value="1"/>
</dbReference>
<feature type="transmembrane region" description="Helical" evidence="6">
    <location>
        <begin position="462"/>
        <end position="481"/>
    </location>
</feature>
<feature type="transmembrane region" description="Helical" evidence="6">
    <location>
        <begin position="320"/>
        <end position="341"/>
    </location>
</feature>